<dbReference type="FunFam" id="1.10.472.10:FF:000001">
    <property type="entry name" value="G2/mitotic-specific cyclin"/>
    <property type="match status" value="1"/>
</dbReference>
<feature type="compositionally biased region" description="Basic and acidic residues" evidence="5">
    <location>
        <begin position="179"/>
        <end position="191"/>
    </location>
</feature>
<keyword evidence="3" id="KW-0131">Cell cycle</keyword>
<dbReference type="Pfam" id="PF00134">
    <property type="entry name" value="Cyclin_N"/>
    <property type="match status" value="1"/>
</dbReference>
<dbReference type="InterPro" id="IPR048258">
    <property type="entry name" value="Cyclins_cyclin-box"/>
</dbReference>
<dbReference type="InterPro" id="IPR004367">
    <property type="entry name" value="Cyclin_C-dom"/>
</dbReference>
<accession>A0AAU9FYW3</accession>
<gene>
    <name evidence="8" type="ORF">DMAD_00718</name>
</gene>
<feature type="region of interest" description="Disordered" evidence="5">
    <location>
        <begin position="1"/>
        <end position="20"/>
    </location>
</feature>
<comment type="similarity">
    <text evidence="4">Belongs to the cyclin family.</text>
</comment>
<dbReference type="Proteomes" id="UP001500889">
    <property type="component" value="Chromosome A"/>
</dbReference>
<feature type="domain" description="Cyclin-like" evidence="6">
    <location>
        <begin position="392"/>
        <end position="482"/>
    </location>
</feature>
<evidence type="ECO:0000256" key="5">
    <source>
        <dbReference type="SAM" id="MobiDB-lite"/>
    </source>
</evidence>
<sequence>MFGDKVRKNSKEQSTKMSGKLKISLADKYRRYCRGPFKHPKMPLQKIRTTTQKTLALKRYLNDLKDSAKEIVVVCRKTSGVRQKSSIRGLRFRDVSATPERSFKFEPPSHDELEPPSRDELELPSRDELETPSRDELETPSRDELEPPSRIKLEPPSRAELEPPRRAELERPSGNTSELENRNMTDPHQDPRPSNTLLPAVCGYDDKISHCKRCRKISRKRRYRGLSVCECWSTSLFESKPPFGKIKDIDPFYFYAKDIFNHLFLVESTLLVLKNHMARHKELTPNMRSVLVNWLHAVHSKLCLRDEVFEMAIGIIDRYLQQVVKEILPSDLNLMGLTALILASKYEHPRPTFITWFLIHTNGGFTTEMICDMELNILQTINGDLSRPLPSQFLHCFCMATEDFAVECQHLAHYYVELALMDTELASVKPSEMAAAALFIALNLSDGTPDGGLDESLWTRSLADCSRCTSLRLRPTVLRMARLPLKAEQAELLSIRQKFSSRKYNSVSLAPEFKGPRLDSILNIREYEPPVVPKKTSFFKLPFCNVM</sequence>
<dbReference type="InterPro" id="IPR039361">
    <property type="entry name" value="Cyclin"/>
</dbReference>
<dbReference type="Pfam" id="PF02984">
    <property type="entry name" value="Cyclin_C"/>
    <property type="match status" value="1"/>
</dbReference>
<dbReference type="GO" id="GO:0051301">
    <property type="term" value="P:cell division"/>
    <property type="evidence" value="ECO:0007669"/>
    <property type="project" value="UniProtKB-KW"/>
</dbReference>
<keyword evidence="1" id="KW-0132">Cell division</keyword>
<proteinExistence type="inferred from homology"/>
<evidence type="ECO:0000256" key="4">
    <source>
        <dbReference type="RuleBase" id="RU000383"/>
    </source>
</evidence>
<dbReference type="PANTHER" id="PTHR10177">
    <property type="entry name" value="CYCLINS"/>
    <property type="match status" value="1"/>
</dbReference>
<dbReference type="GO" id="GO:0005634">
    <property type="term" value="C:nucleus"/>
    <property type="evidence" value="ECO:0007669"/>
    <property type="project" value="UniProtKB-ARBA"/>
</dbReference>
<evidence type="ECO:0000313" key="8">
    <source>
        <dbReference type="EMBL" id="BFG00798.1"/>
    </source>
</evidence>
<feature type="region of interest" description="Disordered" evidence="5">
    <location>
        <begin position="99"/>
        <end position="196"/>
    </location>
</feature>
<dbReference type="AlphaFoldDB" id="A0AAU9FYW3"/>
<dbReference type="SMART" id="SM00385">
    <property type="entry name" value="CYCLIN"/>
    <property type="match status" value="2"/>
</dbReference>
<name>A0AAU9FYW3_DROMD</name>
<dbReference type="GO" id="GO:0000278">
    <property type="term" value="P:mitotic cell cycle"/>
    <property type="evidence" value="ECO:0007669"/>
    <property type="project" value="UniProtKB-ARBA"/>
</dbReference>
<evidence type="ECO:0000313" key="9">
    <source>
        <dbReference type="Proteomes" id="UP001500889"/>
    </source>
</evidence>
<evidence type="ECO:0000259" key="6">
    <source>
        <dbReference type="SMART" id="SM00385"/>
    </source>
</evidence>
<feature type="domain" description="Cyclin C-terminal" evidence="7">
    <location>
        <begin position="388"/>
        <end position="512"/>
    </location>
</feature>
<dbReference type="EMBL" id="AP029266">
    <property type="protein sequence ID" value="BFG00798.1"/>
    <property type="molecule type" value="Genomic_DNA"/>
</dbReference>
<dbReference type="PROSITE" id="PS00292">
    <property type="entry name" value="CYCLINS"/>
    <property type="match status" value="1"/>
</dbReference>
<feature type="compositionally biased region" description="Basic and acidic residues" evidence="5">
    <location>
        <begin position="1"/>
        <end position="14"/>
    </location>
</feature>
<dbReference type="InterPro" id="IPR013763">
    <property type="entry name" value="Cyclin-like_dom"/>
</dbReference>
<dbReference type="InterPro" id="IPR006671">
    <property type="entry name" value="Cyclin_N"/>
</dbReference>
<keyword evidence="9" id="KW-1185">Reference proteome</keyword>
<feature type="domain" description="Cyclin-like" evidence="6">
    <location>
        <begin position="293"/>
        <end position="379"/>
    </location>
</feature>
<evidence type="ECO:0000256" key="3">
    <source>
        <dbReference type="ARBA" id="ARBA00023306"/>
    </source>
</evidence>
<organism evidence="8 9">
    <name type="scientific">Drosophila madeirensis</name>
    <name type="common">Fruit fly</name>
    <dbReference type="NCBI Taxonomy" id="30013"/>
    <lineage>
        <taxon>Eukaryota</taxon>
        <taxon>Metazoa</taxon>
        <taxon>Ecdysozoa</taxon>
        <taxon>Arthropoda</taxon>
        <taxon>Hexapoda</taxon>
        <taxon>Insecta</taxon>
        <taxon>Pterygota</taxon>
        <taxon>Neoptera</taxon>
        <taxon>Endopterygota</taxon>
        <taxon>Diptera</taxon>
        <taxon>Brachycera</taxon>
        <taxon>Muscomorpha</taxon>
        <taxon>Ephydroidea</taxon>
        <taxon>Drosophilidae</taxon>
        <taxon>Drosophila</taxon>
        <taxon>Sophophora</taxon>
    </lineage>
</organism>
<feature type="compositionally biased region" description="Basic and acidic residues" evidence="5">
    <location>
        <begin position="101"/>
        <end position="171"/>
    </location>
</feature>
<dbReference type="SMART" id="SM01332">
    <property type="entry name" value="Cyclin_C"/>
    <property type="match status" value="1"/>
</dbReference>
<evidence type="ECO:0000256" key="1">
    <source>
        <dbReference type="ARBA" id="ARBA00022618"/>
    </source>
</evidence>
<evidence type="ECO:0000256" key="2">
    <source>
        <dbReference type="ARBA" id="ARBA00023127"/>
    </source>
</evidence>
<protein>
    <submittedName>
        <fullName evidence="8">Cyclin-A3-1</fullName>
    </submittedName>
</protein>
<dbReference type="SUPFAM" id="SSF47954">
    <property type="entry name" value="Cyclin-like"/>
    <property type="match status" value="2"/>
</dbReference>
<reference evidence="8 9" key="1">
    <citation type="submission" date="2024-02" db="EMBL/GenBank/DDBJ databases">
        <title>A chromosome-level genome assembly of Drosophila madeirensis, a fruit fly species endemic to Madeira island.</title>
        <authorList>
            <person name="Tomihara K."/>
            <person name="Llopart A."/>
            <person name="Yamamoto D."/>
        </authorList>
    </citation>
    <scope>NUCLEOTIDE SEQUENCE [LARGE SCALE GENOMIC DNA]</scope>
    <source>
        <strain evidence="8 9">RF1</strain>
    </source>
</reference>
<evidence type="ECO:0000259" key="7">
    <source>
        <dbReference type="SMART" id="SM01332"/>
    </source>
</evidence>
<dbReference type="InterPro" id="IPR036915">
    <property type="entry name" value="Cyclin-like_sf"/>
</dbReference>
<keyword evidence="2 4" id="KW-0195">Cyclin</keyword>
<dbReference type="Gene3D" id="1.10.472.10">
    <property type="entry name" value="Cyclin-like"/>
    <property type="match status" value="2"/>
</dbReference>